<protein>
    <recommendedName>
        <fullName evidence="1">Gfo/Idh/MocA-like oxidoreductase N-terminal domain-containing protein</fullName>
    </recommendedName>
</protein>
<dbReference type="Gene3D" id="3.40.50.720">
    <property type="entry name" value="NAD(P)-binding Rossmann-like Domain"/>
    <property type="match status" value="1"/>
</dbReference>
<proteinExistence type="predicted"/>
<feature type="domain" description="Gfo/Idh/MocA-like oxidoreductase N-terminal" evidence="1">
    <location>
        <begin position="14"/>
        <end position="131"/>
    </location>
</feature>
<dbReference type="EMBL" id="MFKF01000341">
    <property type="protein sequence ID" value="OGG46117.1"/>
    <property type="molecule type" value="Genomic_DNA"/>
</dbReference>
<dbReference type="InterPro" id="IPR000683">
    <property type="entry name" value="Gfo/Idh/MocA-like_OxRdtase_N"/>
</dbReference>
<dbReference type="SUPFAM" id="SSF51735">
    <property type="entry name" value="NAD(P)-binding Rossmann-fold domains"/>
    <property type="match status" value="1"/>
</dbReference>
<dbReference type="Pfam" id="PF01408">
    <property type="entry name" value="GFO_IDH_MocA"/>
    <property type="match status" value="1"/>
</dbReference>
<dbReference type="AlphaFoldDB" id="A0A1F6CB04"/>
<comment type="caution">
    <text evidence="2">The sequence shown here is derived from an EMBL/GenBank/DDBJ whole genome shotgun (WGS) entry which is preliminary data.</text>
</comment>
<dbReference type="Gene3D" id="3.30.360.10">
    <property type="entry name" value="Dihydrodipicolinate Reductase, domain 2"/>
    <property type="match status" value="1"/>
</dbReference>
<dbReference type="InterPro" id="IPR036291">
    <property type="entry name" value="NAD(P)-bd_dom_sf"/>
</dbReference>
<evidence type="ECO:0000313" key="3">
    <source>
        <dbReference type="Proteomes" id="UP000178606"/>
    </source>
</evidence>
<dbReference type="PANTHER" id="PTHR43377:SF1">
    <property type="entry name" value="BILIVERDIN REDUCTASE A"/>
    <property type="match status" value="1"/>
</dbReference>
<accession>A0A1F6CB04</accession>
<sequence>MVRRDPMGTTLEELRFGVIGCGGMARQVHCPNVAAIPGARSVAYCDIDEGRARHLLETHGGDYATTDADRIFADGGLHGVLIQVGPKMHPRLVQAAARAGKHIFVEKPISIELADALETVRAVEWAGVKFIHGTCNRLAPMVKLAKRMCPRPLYSYCQCTDTVTGQACHNLDLAVNLFHEAPLGRVYASGGQFWGLDPHLPADSFSAVLTFADGSTHTYIQHGKAYNPMLKKYHYQLFGRDCCVYLAKRFKECHLMRARDAVEQSWVFDGPDADRGPFGYMGHYDELKELVDCIRNGGNGTMTVRDAAYILAVEKAILRSVEMGQLIDFPGFLHENRADFLLEGRG</sequence>
<organism evidence="2 3">
    <name type="scientific">Handelsmanbacteria sp. (strain RIFCSPLOWO2_12_FULL_64_10)</name>
    <dbReference type="NCBI Taxonomy" id="1817868"/>
    <lineage>
        <taxon>Bacteria</taxon>
        <taxon>Candidatus Handelsmaniibacteriota</taxon>
    </lineage>
</organism>
<dbReference type="PANTHER" id="PTHR43377">
    <property type="entry name" value="BILIVERDIN REDUCTASE A"/>
    <property type="match status" value="1"/>
</dbReference>
<dbReference type="GO" id="GO:0000166">
    <property type="term" value="F:nucleotide binding"/>
    <property type="evidence" value="ECO:0007669"/>
    <property type="project" value="InterPro"/>
</dbReference>
<dbReference type="Proteomes" id="UP000178606">
    <property type="component" value="Unassembled WGS sequence"/>
</dbReference>
<reference evidence="2 3" key="1">
    <citation type="journal article" date="2016" name="Nat. Commun.">
        <title>Thousands of microbial genomes shed light on interconnected biogeochemical processes in an aquifer system.</title>
        <authorList>
            <person name="Anantharaman K."/>
            <person name="Brown C.T."/>
            <person name="Hug L.A."/>
            <person name="Sharon I."/>
            <person name="Castelle C.J."/>
            <person name="Probst A.J."/>
            <person name="Thomas B.C."/>
            <person name="Singh A."/>
            <person name="Wilkins M.J."/>
            <person name="Karaoz U."/>
            <person name="Brodie E.L."/>
            <person name="Williams K.H."/>
            <person name="Hubbard S.S."/>
            <person name="Banfield J.F."/>
        </authorList>
    </citation>
    <scope>NUCLEOTIDE SEQUENCE [LARGE SCALE GENOMIC DNA]</scope>
    <source>
        <strain evidence="3">RIFCSPLOWO2_12_FULL_64_10</strain>
    </source>
</reference>
<name>A0A1F6CB04_HANXR</name>
<evidence type="ECO:0000313" key="2">
    <source>
        <dbReference type="EMBL" id="OGG46117.1"/>
    </source>
</evidence>
<dbReference type="InterPro" id="IPR051450">
    <property type="entry name" value="Gfo/Idh/MocA_Oxidoreductases"/>
</dbReference>
<evidence type="ECO:0000259" key="1">
    <source>
        <dbReference type="Pfam" id="PF01408"/>
    </source>
</evidence>
<gene>
    <name evidence="2" type="ORF">A3F84_26870</name>
</gene>